<evidence type="ECO:0000313" key="2">
    <source>
        <dbReference type="Proteomes" id="UP000757890"/>
    </source>
</evidence>
<protein>
    <submittedName>
        <fullName evidence="1">Uncharacterized protein</fullName>
    </submittedName>
</protein>
<name>A0A930B8E3_9FIRM</name>
<dbReference type="AlphaFoldDB" id="A0A930B8E3"/>
<reference evidence="1" key="1">
    <citation type="submission" date="2020-04" db="EMBL/GenBank/DDBJ databases">
        <title>Deep metagenomics examines the oral microbiome during advanced dental caries in children, revealing novel taxa and co-occurrences with host molecules.</title>
        <authorList>
            <person name="Baker J.L."/>
            <person name="Morton J.T."/>
            <person name="Dinis M."/>
            <person name="Alvarez R."/>
            <person name="Tran N.C."/>
            <person name="Knight R."/>
            <person name="Edlund A."/>
        </authorList>
    </citation>
    <scope>NUCLEOTIDE SEQUENCE</scope>
    <source>
        <strain evidence="1">JCVI_32_bin.14</strain>
    </source>
</reference>
<sequence length="52" mass="5864">MHLMEKITVIKENDTTIEASDIIAGKDTLITGRNVDIESKDNTYRGSVLKWV</sequence>
<comment type="caution">
    <text evidence="1">The sequence shown here is derived from an EMBL/GenBank/DDBJ whole genome shotgun (WGS) entry which is preliminary data.</text>
</comment>
<accession>A0A930B8E3</accession>
<dbReference type="EMBL" id="JABZMK010000024">
    <property type="protein sequence ID" value="MBF1129444.1"/>
    <property type="molecule type" value="Genomic_DNA"/>
</dbReference>
<dbReference type="Proteomes" id="UP000757890">
    <property type="component" value="Unassembled WGS sequence"/>
</dbReference>
<evidence type="ECO:0000313" key="1">
    <source>
        <dbReference type="EMBL" id="MBF1129444.1"/>
    </source>
</evidence>
<gene>
    <name evidence="1" type="ORF">HXL70_05290</name>
</gene>
<proteinExistence type="predicted"/>
<organism evidence="1 2">
    <name type="scientific">Dialister invisus</name>
    <dbReference type="NCBI Taxonomy" id="218538"/>
    <lineage>
        <taxon>Bacteria</taxon>
        <taxon>Bacillati</taxon>
        <taxon>Bacillota</taxon>
        <taxon>Negativicutes</taxon>
        <taxon>Veillonellales</taxon>
        <taxon>Veillonellaceae</taxon>
        <taxon>Dialister</taxon>
    </lineage>
</organism>